<keyword evidence="2" id="KW-1185">Reference proteome</keyword>
<reference evidence="1" key="1">
    <citation type="submission" date="2023-04" db="EMBL/GenBank/DDBJ databases">
        <authorList>
            <consortium name="ELIXIR-Norway"/>
        </authorList>
    </citation>
    <scope>NUCLEOTIDE SEQUENCE [LARGE SCALE GENOMIC DNA]</scope>
</reference>
<dbReference type="EMBL" id="OX459942">
    <property type="protein sequence ID" value="CAI9177194.1"/>
    <property type="molecule type" value="Genomic_DNA"/>
</dbReference>
<evidence type="ECO:0000313" key="1">
    <source>
        <dbReference type="EMBL" id="CAI9177194.1"/>
    </source>
</evidence>
<protein>
    <submittedName>
        <fullName evidence="1">Uncharacterized protein</fullName>
    </submittedName>
</protein>
<evidence type="ECO:0000313" key="2">
    <source>
        <dbReference type="Proteomes" id="UP001176941"/>
    </source>
</evidence>
<sequence length="162" mass="17425">MSAPWAGAGQATFEPLQQWQQEKHTITDTFLEKSFAQRAGLGEPDPHACSASLKSAPSLWSGCLQQRPRLFLDLQLLKKAPRRPGGSNHLGHLCLAVAFSPGLGKSPPSWLIALGQWTWGSLVGSQAVWVSLQGALWPEVEVSLLQGPVASEGVTRGHNDLV</sequence>
<gene>
    <name evidence="1" type="ORF">MRATA1EN1_LOCUS26156</name>
</gene>
<organism evidence="1 2">
    <name type="scientific">Rangifer tarandus platyrhynchus</name>
    <name type="common">Svalbard reindeer</name>
    <dbReference type="NCBI Taxonomy" id="3082113"/>
    <lineage>
        <taxon>Eukaryota</taxon>
        <taxon>Metazoa</taxon>
        <taxon>Chordata</taxon>
        <taxon>Craniata</taxon>
        <taxon>Vertebrata</taxon>
        <taxon>Euteleostomi</taxon>
        <taxon>Mammalia</taxon>
        <taxon>Eutheria</taxon>
        <taxon>Laurasiatheria</taxon>
        <taxon>Artiodactyla</taxon>
        <taxon>Ruminantia</taxon>
        <taxon>Pecora</taxon>
        <taxon>Cervidae</taxon>
        <taxon>Odocoileinae</taxon>
        <taxon>Rangifer</taxon>
    </lineage>
</organism>
<name>A0ABN8ZZP2_RANTA</name>
<proteinExistence type="predicted"/>
<accession>A0ABN8ZZP2</accession>
<dbReference type="Proteomes" id="UP001176941">
    <property type="component" value="Chromosome 6"/>
</dbReference>